<organism evidence="1 2">
    <name type="scientific">Choristoneura fumiferana</name>
    <name type="common">Spruce budworm moth</name>
    <name type="synonym">Archips fumiferana</name>
    <dbReference type="NCBI Taxonomy" id="7141"/>
    <lineage>
        <taxon>Eukaryota</taxon>
        <taxon>Metazoa</taxon>
        <taxon>Ecdysozoa</taxon>
        <taxon>Arthropoda</taxon>
        <taxon>Hexapoda</taxon>
        <taxon>Insecta</taxon>
        <taxon>Pterygota</taxon>
        <taxon>Neoptera</taxon>
        <taxon>Endopterygota</taxon>
        <taxon>Lepidoptera</taxon>
        <taxon>Glossata</taxon>
        <taxon>Ditrysia</taxon>
        <taxon>Tortricoidea</taxon>
        <taxon>Tortricidae</taxon>
        <taxon>Tortricinae</taxon>
        <taxon>Choristoneura</taxon>
    </lineage>
</organism>
<evidence type="ECO:0000313" key="2">
    <source>
        <dbReference type="Proteomes" id="UP001064048"/>
    </source>
</evidence>
<accession>A0ACC0JFV7</accession>
<gene>
    <name evidence="1" type="ORF">MSG28_014045</name>
</gene>
<name>A0ACC0JFV7_CHOFU</name>
<reference evidence="1 2" key="1">
    <citation type="journal article" date="2022" name="Genome Biol. Evol.">
        <title>The Spruce Budworm Genome: Reconstructing the Evolutionary History of Antifreeze Proteins.</title>
        <authorList>
            <person name="Beliveau C."/>
            <person name="Gagne P."/>
            <person name="Picq S."/>
            <person name="Vernygora O."/>
            <person name="Keeling C.I."/>
            <person name="Pinkney K."/>
            <person name="Doucet D."/>
            <person name="Wen F."/>
            <person name="Johnston J.S."/>
            <person name="Maaroufi H."/>
            <person name="Boyle B."/>
            <person name="Laroche J."/>
            <person name="Dewar K."/>
            <person name="Juretic N."/>
            <person name="Blackburn G."/>
            <person name="Nisole A."/>
            <person name="Brunet B."/>
            <person name="Brandao M."/>
            <person name="Lumley L."/>
            <person name="Duan J."/>
            <person name="Quan G."/>
            <person name="Lucarotti C.J."/>
            <person name="Roe A.D."/>
            <person name="Sperling F.A.H."/>
            <person name="Levesque R.C."/>
            <person name="Cusson M."/>
        </authorList>
    </citation>
    <scope>NUCLEOTIDE SEQUENCE [LARGE SCALE GENOMIC DNA]</scope>
    <source>
        <strain evidence="1">Glfc:IPQL:Cfum</strain>
    </source>
</reference>
<evidence type="ECO:0000313" key="1">
    <source>
        <dbReference type="EMBL" id="KAI8422942.1"/>
    </source>
</evidence>
<sequence>MESGNPEASTDLSYKEKKREELRIFFKDAKLPKAVIDKAIENELSTIKEFQDRPYIAASFPGAVRSEYEVMTGQPFTNVEDRTKPITSEEAREIINNNPVITEKARQIQIVAHREKKDIAIPLEEINIASYSDMNKELDSADGDQVKLNNIKFRNMQALCQSVTDYRTKLAKGKAEVTIEEVSEAESEEREFEAIENMVSQYTDKSYETRFQETKDMLSKMADKYEDPNTKPNEKVKIEFKSDPILKESSSQLIKGQFKRTAYEEIKETYSINAAMNIPTTNKPVASKLAAITKEKKKVSDCIKSDINNMSELFDIEGNAPKDFEKRLKDTEDAMKFITTILNKSSMAKEKNVSKENIADEIKREDNSEIMANTENQTPQVLTSAEENNESTEKTADNMKLEHDSEVASNVTLTNTTQVQIVQRFDERMEQTLQTALDDLYDVSNNENRDNNELEYKEMKNLAKNIVEGADNLSTLIREDITNKLNSMNELLNDVNEALENSRKSNLAYQKLKDEGIIKPRQIPDSVPSSEIIDLTNEPQQSSEIIDLTNEPDEPNAQTEAGEEKPMSTVTDADIGDIFSAIGKLNSEIRSHEDRINKSKARYEIRNQECKNFMKEVNDVLQKSHTILHPQQATTNTQFNKENTKECIKTDKSETSIFSVEDDKVIEGEKPRKELWDVKAQFKDEQDKRLAEFKQQQLERDKRINDLLYDIKDKMKDNKEVLRLANNLLRKDDCKDNNQGGCKIQELPQEIDTKAQGDCAADEKVDNNTDINKQATIGDARSIKEIDLERRKRIAAKRRDEEEEKEKERRRINKEKRDREIEEANRGPQMTKEFIRQHCKQHKLYCTPHLNDILYLHFKGFSKIENLEEYTGLKCIFLENNGIQRIEGLDAQSELKCLYLHYNVLRKIENLHGCPKLDTLNLDHNFVPKIENLEAVPVLHTLSIAHNMLSSVSDLEQLKFCRNLSVLDLSYNRIEDPLVIDILADMDILKVLVLTGNPVTRAIPAYRKTLTLRLRELLNLDNRPVFPRDRACAEAWQRGGVDEEIAERKRWIARDQEKTMESVRYLIRMRDANKAAREAREKEAREKLGLPPVEDKAAEEKKDNDEGPSTLEQKFGPAEVKVKEGVAVDMLTGSEAEDSTSEDSSDSEGGKKDDEPATGNIQWSPLMRGTQMVQEIREEVAPPAPAPVEDYWYGYHGPPKRKETKLEERSFTSDFENIRNLLFAQPSHIQKTNKPEKEAMKIEELDEKGETKENVAEKKPLIEVIESPQLTIEDNKVEEKVETVEDTTVKGVVEEGNLIIDHDKKVITEKSGVEKEEVNNVEKFRTNEKVKNIKNKSMKSITITEINPEEKVDQSQSLVKYDKPTKKDTLEVKPEEKASKTQEVVENDDKAKDSKEDNSKQTTENKDTKDETEVVHSSGDGVSLMSYMRSVNSEDPEEDEALRPSAEDLEIFAELDREQLEREARIARGEPAVDPMERVPAHAQPAAQRVAHTTYRHDNAFDRVALSQLTGGEKPASSGETDSIHITSDNASTTTEDEEPKAAETKKFVRPKTATKTTKTNPNDRPIRGRISITPRSGDDKSKKEDKAKKEDKGKTEEKTKNEDKFKSRKSMCVVDKEPPVKPIVSRRQSIATVSASKPTDTKKVIKKEPVKKFEPVKKVERAKSAMEKNVRVRPENVGKSIPSKNVKKSQIPTKDDKIKTPKVSPREVEEEKKIQAVDDVVNKEIKTGQINEDIKVKQTEQPVTNVETAVDISEENASNVTTEAAVVENVESVVKTEVLNTPEEHVDKEAEHMSENARIDQSVASAILERTLHYEERAMLQQLDALSSRAGKLDNQTNTLLEHMAEDLEHRYTVS</sequence>
<dbReference type="EMBL" id="CM046125">
    <property type="protein sequence ID" value="KAI8422942.1"/>
    <property type="molecule type" value="Genomic_DNA"/>
</dbReference>
<protein>
    <submittedName>
        <fullName evidence="1">Uncharacterized protein</fullName>
    </submittedName>
</protein>
<comment type="caution">
    <text evidence="1">The sequence shown here is derived from an EMBL/GenBank/DDBJ whole genome shotgun (WGS) entry which is preliminary data.</text>
</comment>
<dbReference type="Proteomes" id="UP001064048">
    <property type="component" value="Chromosome 25"/>
</dbReference>
<keyword evidence="2" id="KW-1185">Reference proteome</keyword>
<proteinExistence type="predicted"/>